<evidence type="ECO:0000313" key="8">
    <source>
        <dbReference type="EMBL" id="SHF47930.1"/>
    </source>
</evidence>
<feature type="region of interest" description="Disordered" evidence="5">
    <location>
        <begin position="1664"/>
        <end position="1698"/>
    </location>
</feature>
<dbReference type="PANTHER" id="PTHR36985:SF1">
    <property type="entry name" value="TRANSLOCATION AND ASSEMBLY MODULE SUBUNIT TAMB"/>
    <property type="match status" value="1"/>
</dbReference>
<dbReference type="Proteomes" id="UP000184368">
    <property type="component" value="Unassembled WGS sequence"/>
</dbReference>
<name>A0A1M5BZT9_9BACT</name>
<organism evidence="8 9">
    <name type="scientific">Cnuella takakiae</name>
    <dbReference type="NCBI Taxonomy" id="1302690"/>
    <lineage>
        <taxon>Bacteria</taxon>
        <taxon>Pseudomonadati</taxon>
        <taxon>Bacteroidota</taxon>
        <taxon>Chitinophagia</taxon>
        <taxon>Chitinophagales</taxon>
        <taxon>Chitinophagaceae</taxon>
        <taxon>Cnuella</taxon>
    </lineage>
</organism>
<dbReference type="OrthoDB" id="9811276at2"/>
<gene>
    <name evidence="8" type="ORF">SAMN05444008_108166</name>
</gene>
<keyword evidence="2 6" id="KW-0812">Transmembrane</keyword>
<keyword evidence="3 6" id="KW-1133">Transmembrane helix</keyword>
<keyword evidence="9" id="KW-1185">Reference proteome</keyword>
<dbReference type="Pfam" id="PF04357">
    <property type="entry name" value="TamB"/>
    <property type="match status" value="1"/>
</dbReference>
<feature type="transmembrane region" description="Helical" evidence="6">
    <location>
        <begin position="17"/>
        <end position="37"/>
    </location>
</feature>
<keyword evidence="4 6" id="KW-0472">Membrane</keyword>
<evidence type="ECO:0000256" key="2">
    <source>
        <dbReference type="ARBA" id="ARBA00022692"/>
    </source>
</evidence>
<proteinExistence type="predicted"/>
<comment type="subcellular location">
    <subcellularLocation>
        <location evidence="1">Membrane</location>
        <topology evidence="1">Single-pass membrane protein</topology>
    </subcellularLocation>
</comment>
<sequence>MQTEVHHKPITLKIARILLKTVLFLLLFVVVIFLLILTPPVQRFLTARAESFLENKLQTRVDIGSVGFGLTGRIHLKDIYIEDRTKDTLVSGGTIKARLALMKLFNSELEVNDLVVEDLTAKIKRVLPDTTFNFQFIVDAFAPKTTTVDTAAASAPMKMALNKFNLENIVFQLNDDVTGNNMRVRIGAAEARMDSINPSAFYYDIPSVAISDLTAVIKQTKPLATPEPAVKDVAEAAAPTPMQLRIGDVTLSKINLDYANDVSAFYTVLNLGRLHTTGRKLDMTNNTVMLEDLILENTTAAIRMGKTAAAKVVEEEVKQEVDAQQTQGWNFRVGSIRLNNNNIKFDNDNEPRLTRGMDYAHLDARGLTLHADNFIMSTDTIATRITRGQMEEKSGFKLQELRGDLLYAYNGAHLKDLYIKTPGTELKRDLVLKYSSYEALTNNFPATRMEIDIDDSRVQVKDILTFVPTLAAQPAFRNANDVWRMDLNASGTVNNLLVNNLNFDGFGNTAVRASGRLTNLMNPSVAGADFTLQRLHTTRADLELLSGGAIPKDQISLPESIDLDGTIRGNMGRLATNMNLRTSAGSAAIRGSFANITDPVRAQYNATVRTAGLRLGQILRNPQIGTVSATFSANGTGLDPKTIRTNFKGNIAAAGFNGYTYRNISMDGRLNGQTFSASLNSRDANAAFTLNAAGDFNGTPSLKLNGMIDSVKTLPLGFTTQPLVFRGRINGDMPSLDPANLEADVLITEMLLVSGTNRLPLDTLALNAGRTDSGQFVRINSDIIRAELEGQYQLAELGSVFQQNLAPYINMTPDIAIPKVQPYDFAFNADIAPSELYAAFVPGLNITNPIHMDGRLATGSGMQANVRSDQLAFGGNTLLGINVRAFTSAQGLQLQGQLNQIKAGGLQLFRTTLYATALNNNINFGLNLEDQQEKDKYRLAGLFQMQPNGVYRLSLAPDSLLLNYDRWTVAANNQILVSPDLIRADNFTLSKDGQSLAIQSAPGSGVQPLTVTFNDFRVATLTGFVQTDSLLADGVIDGSVRFAALPKQMLFTSDLTIANLSMQRDTIGDLRLQVVSNTANRYEANITLGGRGNDARITGTMTQLAEDIGLDLDVDLQRLALSNFEGAMAAFVRKADGDISGKISIGGTASKPDIDGALRFNEVSLVTIPLGGPLRIDDEDIRINNEGLTFDKFAIRDSANQAFTIDGAVRTTDFTSFGFDLNLNANDFRALSTTKKANDLYFGNLYISTRLHIGGNMSEPKVDGTLSVNDKTDFTVVIPQTEASVATREGIVQFLDFDAPLSDSLFKMVDTLNKSELVGFDVAVNLSLSKEANFNVVVDPANGDFLNIKGEGQLSTGIDPSGKITMTGTYTVSEGAYRFSFNFLQRRFDLQKGSTITWLGEPTNAQLDMTAIYVANTSPLDLVADQVDATERGYYLQKLPFQVLLNLDGELLKPQLTFDVQLPKERNYTVGGDVVETVNYRLTQLRQEPSELNKQVFSILLLNRFVGENPFQSEGGGGGFNAETFARQSVSKLLTEQLNNLAGDLIAGVDLNFGVTSSDDYTTGDRRTRTDLNVGLSKRLLNDRLTVSVGSDFLLEGAQQNQKSSNIAGNLAVNYQLSRDGRYALRFYRRNDFEGIVDGYIIETGLGFIMTVDYNRLNQIFESTKKREERRKQRRENNATEKTEATKPEEKETKNEQE</sequence>
<dbReference type="PANTHER" id="PTHR36985">
    <property type="entry name" value="TRANSLOCATION AND ASSEMBLY MODULE SUBUNIT TAMB"/>
    <property type="match status" value="1"/>
</dbReference>
<reference evidence="8 9" key="1">
    <citation type="submission" date="2016-11" db="EMBL/GenBank/DDBJ databases">
        <authorList>
            <person name="Jaros S."/>
            <person name="Januszkiewicz K."/>
            <person name="Wedrychowicz H."/>
        </authorList>
    </citation>
    <scope>NUCLEOTIDE SEQUENCE [LARGE SCALE GENOMIC DNA]</scope>
    <source>
        <strain evidence="8 9">DSM 26897</strain>
    </source>
</reference>
<dbReference type="InterPro" id="IPR007452">
    <property type="entry name" value="TamB_C"/>
</dbReference>
<dbReference type="GO" id="GO:0005886">
    <property type="term" value="C:plasma membrane"/>
    <property type="evidence" value="ECO:0007669"/>
    <property type="project" value="InterPro"/>
</dbReference>
<evidence type="ECO:0000259" key="7">
    <source>
        <dbReference type="Pfam" id="PF04357"/>
    </source>
</evidence>
<evidence type="ECO:0000313" key="9">
    <source>
        <dbReference type="Proteomes" id="UP000184368"/>
    </source>
</evidence>
<dbReference type="GO" id="GO:0009306">
    <property type="term" value="P:protein secretion"/>
    <property type="evidence" value="ECO:0007669"/>
    <property type="project" value="InterPro"/>
</dbReference>
<evidence type="ECO:0000256" key="1">
    <source>
        <dbReference type="ARBA" id="ARBA00004167"/>
    </source>
</evidence>
<accession>A0A1M5BZT9</accession>
<evidence type="ECO:0000256" key="6">
    <source>
        <dbReference type="SAM" id="Phobius"/>
    </source>
</evidence>
<feature type="domain" description="Translocation and assembly module TamB C-terminal" evidence="7">
    <location>
        <begin position="1193"/>
        <end position="1631"/>
    </location>
</feature>
<protein>
    <submittedName>
        <fullName evidence="8">Autotransporter translocation and assembly factor TamB</fullName>
    </submittedName>
</protein>
<dbReference type="RefSeq" id="WP_073043432.1">
    <property type="nucleotide sequence ID" value="NZ_FQUO01000008.1"/>
</dbReference>
<evidence type="ECO:0000256" key="4">
    <source>
        <dbReference type="ARBA" id="ARBA00023136"/>
    </source>
</evidence>
<evidence type="ECO:0000256" key="5">
    <source>
        <dbReference type="SAM" id="MobiDB-lite"/>
    </source>
</evidence>
<dbReference type="STRING" id="1302690.BUE76_18085"/>
<evidence type="ECO:0000256" key="3">
    <source>
        <dbReference type="ARBA" id="ARBA00022989"/>
    </source>
</evidence>
<dbReference type="EMBL" id="FQUO01000008">
    <property type="protein sequence ID" value="SHF47930.1"/>
    <property type="molecule type" value="Genomic_DNA"/>
</dbReference>